<keyword evidence="3" id="KW-1185">Reference proteome</keyword>
<evidence type="ECO:0008006" key="4">
    <source>
        <dbReference type="Google" id="ProtNLM"/>
    </source>
</evidence>
<evidence type="ECO:0000313" key="2">
    <source>
        <dbReference type="EMBL" id="USY19728.1"/>
    </source>
</evidence>
<dbReference type="EMBL" id="CP099837">
    <property type="protein sequence ID" value="USY19728.1"/>
    <property type="molecule type" value="Genomic_DNA"/>
</dbReference>
<proteinExistence type="predicted"/>
<dbReference type="RefSeq" id="WP_254418920.1">
    <property type="nucleotide sequence ID" value="NZ_CP099837.1"/>
</dbReference>
<evidence type="ECO:0000313" key="3">
    <source>
        <dbReference type="Proteomes" id="UP001055940"/>
    </source>
</evidence>
<evidence type="ECO:0000256" key="1">
    <source>
        <dbReference type="SAM" id="MobiDB-lite"/>
    </source>
</evidence>
<sequence length="134" mass="14601">MALLSSEQIDSVDDRRYEDVDVPEWGGQVRIMALSGEDRDAYEAAIADAKQSGQGVSLRLANFRSKLVAKAMVDENFKRLYPDSKVKALAKKNAAVIDRLWSKTQELSGMDKSAKDGVEEGKADSETGQSASST</sequence>
<reference evidence="2" key="1">
    <citation type="submission" date="2022-06" db="EMBL/GenBank/DDBJ databases">
        <authorList>
            <person name="Ping M."/>
        </authorList>
    </citation>
    <scope>NUCLEOTIDE SEQUENCE</scope>
    <source>
        <strain evidence="2">JCM11759T</strain>
    </source>
</reference>
<organism evidence="2 3">
    <name type="scientific">Nocardiopsis exhalans</name>
    <dbReference type="NCBI Taxonomy" id="163604"/>
    <lineage>
        <taxon>Bacteria</taxon>
        <taxon>Bacillati</taxon>
        <taxon>Actinomycetota</taxon>
        <taxon>Actinomycetes</taxon>
        <taxon>Streptosporangiales</taxon>
        <taxon>Nocardiopsidaceae</taxon>
        <taxon>Nocardiopsis</taxon>
    </lineage>
</organism>
<dbReference type="InterPro" id="IPR038556">
    <property type="entry name" value="TAC_Gp13-like_sf"/>
</dbReference>
<dbReference type="Proteomes" id="UP001055940">
    <property type="component" value="Chromosome"/>
</dbReference>
<protein>
    <recommendedName>
        <fullName evidence="4">Tail assembly chaperone</fullName>
    </recommendedName>
</protein>
<name>A0ABY5D898_9ACTN</name>
<accession>A0ABY5D898</accession>
<dbReference type="Gene3D" id="3.30.2220.20">
    <property type="entry name" value="Phage tail assembly chaperone gp13-like"/>
    <property type="match status" value="1"/>
</dbReference>
<gene>
    <name evidence="2" type="ORF">NE857_31615</name>
</gene>
<feature type="region of interest" description="Disordered" evidence="1">
    <location>
        <begin position="106"/>
        <end position="134"/>
    </location>
</feature>
<feature type="compositionally biased region" description="Basic and acidic residues" evidence="1">
    <location>
        <begin position="112"/>
        <end position="125"/>
    </location>
</feature>